<evidence type="ECO:0000313" key="2">
    <source>
        <dbReference type="Proteomes" id="UP000220133"/>
    </source>
</evidence>
<dbReference type="KEGG" id="cbae:COR50_10435"/>
<organism evidence="1 2">
    <name type="scientific">Chitinophaga caeni</name>
    <dbReference type="NCBI Taxonomy" id="2029983"/>
    <lineage>
        <taxon>Bacteria</taxon>
        <taxon>Pseudomonadati</taxon>
        <taxon>Bacteroidota</taxon>
        <taxon>Chitinophagia</taxon>
        <taxon>Chitinophagales</taxon>
        <taxon>Chitinophagaceae</taxon>
        <taxon>Chitinophaga</taxon>
    </lineage>
</organism>
<reference evidence="1 2" key="1">
    <citation type="submission" date="2017-10" db="EMBL/GenBank/DDBJ databases">
        <title>Paenichitinophaga pekingensis gen. nov., sp. nov., isolated from activated sludge.</title>
        <authorList>
            <person name="Jin D."/>
            <person name="Kong X."/>
            <person name="Deng Y."/>
            <person name="Bai Z."/>
        </authorList>
    </citation>
    <scope>NUCLEOTIDE SEQUENCE [LARGE SCALE GENOMIC DNA]</scope>
    <source>
        <strain evidence="1 2">13</strain>
    </source>
</reference>
<dbReference type="AlphaFoldDB" id="A0A291QUB0"/>
<dbReference type="Proteomes" id="UP000220133">
    <property type="component" value="Chromosome"/>
</dbReference>
<name>A0A291QUB0_9BACT</name>
<keyword evidence="2" id="KW-1185">Reference proteome</keyword>
<evidence type="ECO:0000313" key="1">
    <source>
        <dbReference type="EMBL" id="ATL47550.1"/>
    </source>
</evidence>
<dbReference type="EMBL" id="CP023777">
    <property type="protein sequence ID" value="ATL47550.1"/>
    <property type="molecule type" value="Genomic_DNA"/>
</dbReference>
<protein>
    <submittedName>
        <fullName evidence="1">Uncharacterized protein</fullName>
    </submittedName>
</protein>
<gene>
    <name evidence="1" type="ORF">COR50_10435</name>
</gene>
<sequence length="89" mass="10144">MYICSMQAFSVSIDYKGVSQQYYIEPKQLGYVIQLHVDIMDQHFHFEVDDEGNWRVIAADPAGAQQVPAGLLQSIADAIDLHLQKFNSW</sequence>
<accession>A0A291QUB0</accession>
<proteinExistence type="predicted"/>